<dbReference type="PANTHER" id="PTHR21689:SF2">
    <property type="entry name" value="PROTEIN LIN-9 HOMOLOG"/>
    <property type="match status" value="1"/>
</dbReference>
<dbReference type="InterPro" id="IPR045831">
    <property type="entry name" value="LIN9_C"/>
</dbReference>
<evidence type="ECO:0000313" key="5">
    <source>
        <dbReference type="EMBL" id="THD26102.1"/>
    </source>
</evidence>
<evidence type="ECO:0000256" key="2">
    <source>
        <dbReference type="ARBA" id="ARBA00006732"/>
    </source>
</evidence>
<keyword evidence="3" id="KW-0539">Nucleus</keyword>
<comment type="subcellular location">
    <subcellularLocation>
        <location evidence="1">Nucleus</location>
    </subcellularLocation>
</comment>
<comment type="caution">
    <text evidence="5">The sequence shown here is derived from an EMBL/GenBank/DDBJ whole genome shotgun (WGS) entry which is preliminary data.</text>
</comment>
<dbReference type="InterPro" id="IPR033471">
    <property type="entry name" value="DIRP"/>
</dbReference>
<reference evidence="5" key="1">
    <citation type="submission" date="2019-03" db="EMBL/GenBank/DDBJ databases">
        <title>Improved annotation for the trematode Fasciola hepatica.</title>
        <authorList>
            <person name="Choi Y.-J."/>
            <person name="Martin J."/>
            <person name="Mitreva M."/>
        </authorList>
    </citation>
    <scope>NUCLEOTIDE SEQUENCE [LARGE SCALE GENOMIC DNA]</scope>
</reference>
<dbReference type="EMBL" id="JXXN02000863">
    <property type="protein sequence ID" value="THD26102.1"/>
    <property type="molecule type" value="Genomic_DNA"/>
</dbReference>
<dbReference type="AlphaFoldDB" id="A0A4E0S140"/>
<evidence type="ECO:0000259" key="4">
    <source>
        <dbReference type="SMART" id="SM01135"/>
    </source>
</evidence>
<dbReference type="PANTHER" id="PTHR21689">
    <property type="entry name" value="LIN-9"/>
    <property type="match status" value="1"/>
</dbReference>
<gene>
    <name evidence="5" type="ORF">D915_002990</name>
</gene>
<evidence type="ECO:0000256" key="3">
    <source>
        <dbReference type="ARBA" id="ARBA00023242"/>
    </source>
</evidence>
<dbReference type="GO" id="GO:0003677">
    <property type="term" value="F:DNA binding"/>
    <property type="evidence" value="ECO:0007669"/>
    <property type="project" value="TreeGrafter"/>
</dbReference>
<dbReference type="GO" id="GO:0017053">
    <property type="term" value="C:transcription repressor complex"/>
    <property type="evidence" value="ECO:0007669"/>
    <property type="project" value="InterPro"/>
</dbReference>
<evidence type="ECO:0000256" key="1">
    <source>
        <dbReference type="ARBA" id="ARBA00004123"/>
    </source>
</evidence>
<dbReference type="Pfam" id="PF19438">
    <property type="entry name" value="LIN9_C"/>
    <property type="match status" value="2"/>
</dbReference>
<dbReference type="GO" id="GO:0006357">
    <property type="term" value="P:regulation of transcription by RNA polymerase II"/>
    <property type="evidence" value="ECO:0007669"/>
    <property type="project" value="TreeGrafter"/>
</dbReference>
<evidence type="ECO:0000313" key="6">
    <source>
        <dbReference type="Proteomes" id="UP000230066"/>
    </source>
</evidence>
<dbReference type="GO" id="GO:0051726">
    <property type="term" value="P:regulation of cell cycle"/>
    <property type="evidence" value="ECO:0007669"/>
    <property type="project" value="TreeGrafter"/>
</dbReference>
<comment type="similarity">
    <text evidence="2">Belongs to the lin-9 family.</text>
</comment>
<dbReference type="SMART" id="SM01135">
    <property type="entry name" value="DIRP"/>
    <property type="match status" value="1"/>
</dbReference>
<dbReference type="Pfam" id="PF06584">
    <property type="entry name" value="DIRP"/>
    <property type="match status" value="1"/>
</dbReference>
<proteinExistence type="inferred from homology"/>
<name>A0A4E0S140_FASHE</name>
<keyword evidence="6" id="KW-1185">Reference proteome</keyword>
<sequence length="693" mass="77497">MNDQMYSEFDYVPYVNTDNGRLGVNADQQQQIQQSNPVFLPFSSEPSSTSNRNSQYVKAQTIQKRFCHMLTTQKFCEWLKHEWLYSSVDREIFLGPNDFQLILREHFPNLKTRRMCRGHWAIVRRIIGRPRRFSPTFLSEERGSVQGKRRNLHYLQHLTTSGSLGPMASEHLSSLLTCLPATARVPPRFPIGTKVCLSLYTPLQGLYLGVIEDSCPGDGHYTVWVDELVLSNGLTNPSNPNTHQTINSFRGFHIVPDEDVFALPNQSLPSHIPISALRYHLKENLANGTSSQITVDYRLNNAYRSARLVDTTNTRSDDENPAMSTSGGPLLSETVCTVDCALEGGGSADLNMEGLLISTMKPDTSSSIPDCSADSTSHFQAFTPQNSPKLFSSLAKLFKLLKEKRSSVDTLKEMNNTAETKLTENPNNITVQFQHAYAMLILHLDKLNQEMKSHMDVVLMHVASRSTPVPYLVSTHMGEVFEAIPVTGASPEFGYVTVVPGSLVNHVPNGVLSISSGYGLPGSSVDCAHVRDDPTESVPNDYRQAPIHPSSYDDHPGVADFRQLAQEQNMMHLSYITEWRRRCEDEAQEMQWSTTDESKVDLVAKLSALLIHICNLSDHRMLGQTLACTEDLLKEIRLGLHPSNVKCFELSVEHFIGQLVNAVTSNYHARGQHSVCPTSVLLPYQHTDNMSCM</sequence>
<dbReference type="GO" id="GO:0006351">
    <property type="term" value="P:DNA-templated transcription"/>
    <property type="evidence" value="ECO:0007669"/>
    <property type="project" value="InterPro"/>
</dbReference>
<feature type="domain" description="DIRP" evidence="4">
    <location>
        <begin position="84"/>
        <end position="200"/>
    </location>
</feature>
<accession>A0A4E0S140</accession>
<protein>
    <submittedName>
        <fullName evidence="5">Lin-9</fullName>
    </submittedName>
</protein>
<dbReference type="GO" id="GO:0005654">
    <property type="term" value="C:nucleoplasm"/>
    <property type="evidence" value="ECO:0007669"/>
    <property type="project" value="TreeGrafter"/>
</dbReference>
<organism evidence="5 6">
    <name type="scientific">Fasciola hepatica</name>
    <name type="common">Liver fluke</name>
    <dbReference type="NCBI Taxonomy" id="6192"/>
    <lineage>
        <taxon>Eukaryota</taxon>
        <taxon>Metazoa</taxon>
        <taxon>Spiralia</taxon>
        <taxon>Lophotrochozoa</taxon>
        <taxon>Platyhelminthes</taxon>
        <taxon>Trematoda</taxon>
        <taxon>Digenea</taxon>
        <taxon>Plagiorchiida</taxon>
        <taxon>Echinostomata</taxon>
        <taxon>Echinostomatoidea</taxon>
        <taxon>Fasciolidae</taxon>
        <taxon>Fasciola</taxon>
    </lineage>
</organism>
<dbReference type="InterPro" id="IPR010561">
    <property type="entry name" value="LIN-9/ALY1"/>
</dbReference>
<dbReference type="Proteomes" id="UP000230066">
    <property type="component" value="Unassembled WGS sequence"/>
</dbReference>